<evidence type="ECO:0000313" key="2">
    <source>
        <dbReference type="Proteomes" id="UP000410492"/>
    </source>
</evidence>
<organism evidence="1 2">
    <name type="scientific">Callosobruchus maculatus</name>
    <name type="common">Southern cowpea weevil</name>
    <name type="synonym">Pulse bruchid</name>
    <dbReference type="NCBI Taxonomy" id="64391"/>
    <lineage>
        <taxon>Eukaryota</taxon>
        <taxon>Metazoa</taxon>
        <taxon>Ecdysozoa</taxon>
        <taxon>Arthropoda</taxon>
        <taxon>Hexapoda</taxon>
        <taxon>Insecta</taxon>
        <taxon>Pterygota</taxon>
        <taxon>Neoptera</taxon>
        <taxon>Endopterygota</taxon>
        <taxon>Coleoptera</taxon>
        <taxon>Polyphaga</taxon>
        <taxon>Cucujiformia</taxon>
        <taxon>Chrysomeloidea</taxon>
        <taxon>Chrysomelidae</taxon>
        <taxon>Bruchinae</taxon>
        <taxon>Bruchini</taxon>
        <taxon>Callosobruchus</taxon>
    </lineage>
</organism>
<sequence>MEQLLHTDSFVTFTSISGTIGRGTIPRASACGVVARSACLHNVLDCRIAAGLPS</sequence>
<reference evidence="1 2" key="1">
    <citation type="submission" date="2019-01" db="EMBL/GenBank/DDBJ databases">
        <authorList>
            <person name="Sayadi A."/>
        </authorList>
    </citation>
    <scope>NUCLEOTIDE SEQUENCE [LARGE SCALE GENOMIC DNA]</scope>
</reference>
<dbReference type="EMBL" id="CAACVG010012823">
    <property type="protein sequence ID" value="VEN60925.1"/>
    <property type="molecule type" value="Genomic_DNA"/>
</dbReference>
<proteinExistence type="predicted"/>
<dbReference type="Proteomes" id="UP000410492">
    <property type="component" value="Unassembled WGS sequence"/>
</dbReference>
<evidence type="ECO:0000313" key="1">
    <source>
        <dbReference type="EMBL" id="VEN60925.1"/>
    </source>
</evidence>
<gene>
    <name evidence="1" type="ORF">CALMAC_LOCUS18472</name>
</gene>
<name>A0A653DL47_CALMS</name>
<accession>A0A653DL47</accession>
<keyword evidence="2" id="KW-1185">Reference proteome</keyword>
<dbReference type="AlphaFoldDB" id="A0A653DL47"/>
<protein>
    <submittedName>
        <fullName evidence="1">Uncharacterized protein</fullName>
    </submittedName>
</protein>